<feature type="domain" description="Secretion system C-terminal sorting" evidence="3">
    <location>
        <begin position="289"/>
        <end position="358"/>
    </location>
</feature>
<name>A0ABT8WB31_9FLAO</name>
<feature type="chain" id="PRO_5045841976" evidence="2">
    <location>
        <begin position="21"/>
        <end position="359"/>
    </location>
</feature>
<evidence type="ECO:0000256" key="2">
    <source>
        <dbReference type="SAM" id="SignalP"/>
    </source>
</evidence>
<accession>A0ABT8WB31</accession>
<keyword evidence="5" id="KW-1185">Reference proteome</keyword>
<dbReference type="NCBIfam" id="TIGR04183">
    <property type="entry name" value="Por_Secre_tail"/>
    <property type="match status" value="1"/>
</dbReference>
<feature type="signal peptide" evidence="2">
    <location>
        <begin position="1"/>
        <end position="20"/>
    </location>
</feature>
<dbReference type="InterPro" id="IPR026444">
    <property type="entry name" value="Secre_tail"/>
</dbReference>
<gene>
    <name evidence="4" type="ORF">Q4Q35_11030</name>
</gene>
<protein>
    <submittedName>
        <fullName evidence="4">T9SS type A sorting domain-containing protein</fullName>
    </submittedName>
</protein>
<evidence type="ECO:0000313" key="4">
    <source>
        <dbReference type="EMBL" id="MDO5970338.1"/>
    </source>
</evidence>
<keyword evidence="1 2" id="KW-0732">Signal</keyword>
<evidence type="ECO:0000313" key="5">
    <source>
        <dbReference type="Proteomes" id="UP001176883"/>
    </source>
</evidence>
<comment type="caution">
    <text evidence="4">The sequence shown here is derived from an EMBL/GenBank/DDBJ whole genome shotgun (WGS) entry which is preliminary data.</text>
</comment>
<organism evidence="4 5">
    <name type="scientific">Flavivirga aquimarina</name>
    <dbReference type="NCBI Taxonomy" id="2027862"/>
    <lineage>
        <taxon>Bacteria</taxon>
        <taxon>Pseudomonadati</taxon>
        <taxon>Bacteroidota</taxon>
        <taxon>Flavobacteriia</taxon>
        <taxon>Flavobacteriales</taxon>
        <taxon>Flavobacteriaceae</taxon>
        <taxon>Flavivirga</taxon>
    </lineage>
</organism>
<reference evidence="4" key="1">
    <citation type="submission" date="2023-07" db="EMBL/GenBank/DDBJ databases">
        <title>Two novel species in the genus Flavivirga.</title>
        <authorList>
            <person name="Kwon K."/>
        </authorList>
    </citation>
    <scope>NUCLEOTIDE SEQUENCE</scope>
    <source>
        <strain evidence="4">KCTC 52353</strain>
    </source>
</reference>
<dbReference type="Pfam" id="PF18962">
    <property type="entry name" value="Por_Secre_tail"/>
    <property type="match status" value="1"/>
</dbReference>
<evidence type="ECO:0000259" key="3">
    <source>
        <dbReference type="Pfam" id="PF18962"/>
    </source>
</evidence>
<proteinExistence type="predicted"/>
<evidence type="ECO:0000256" key="1">
    <source>
        <dbReference type="ARBA" id="ARBA00022729"/>
    </source>
</evidence>
<dbReference type="EMBL" id="JAUOEK010000119">
    <property type="protein sequence ID" value="MDO5970338.1"/>
    <property type="molecule type" value="Genomic_DNA"/>
</dbReference>
<sequence>MKTKLLFILLLASFMGNAQFYLNEIMVDPPGDDNPNEYIEIRGTANTALTNMYIVVVEGDGNDPGDVNEVIDLTSQTIGSNGYLVLLTTGHPYTVDSGANIALDLTDGELESQSHTFFLVQTTTPPSTSDDIDTVGGAGDIGDGTPDGTPYTDWTIFDSISLLKDNDGSGEAYAYSNIGFLEDDTSQANPTLFAPAGANIIVTTGAQFDYVARIGNSTGSALTNDETTSDWVGGDLPSGNLPNWTISTTSNRAYPTSFEGSELNHIGSANPSQNTTLSTTDISASNFKISPNPANKFVNIESKNIKVSSVDIYNLLGSKVKSVSQLNDNKVNVESLSRGMYLLKINAEAKSITKKIIIE</sequence>
<dbReference type="RefSeq" id="WP_303278029.1">
    <property type="nucleotide sequence ID" value="NZ_JAUOEK010000119.1"/>
</dbReference>
<dbReference type="Proteomes" id="UP001176883">
    <property type="component" value="Unassembled WGS sequence"/>
</dbReference>